<dbReference type="CDD" id="cd00207">
    <property type="entry name" value="fer2"/>
    <property type="match status" value="1"/>
</dbReference>
<dbReference type="InterPro" id="IPR039261">
    <property type="entry name" value="FNR_nucleotide-bd"/>
</dbReference>
<dbReference type="InterPro" id="IPR001041">
    <property type="entry name" value="2Fe-2S_ferredoxin-type"/>
</dbReference>
<dbReference type="GO" id="GO:0016491">
    <property type="term" value="F:oxidoreductase activity"/>
    <property type="evidence" value="ECO:0007669"/>
    <property type="project" value="InterPro"/>
</dbReference>
<dbReference type="InterPro" id="IPR050415">
    <property type="entry name" value="MRET"/>
</dbReference>
<dbReference type="EMBL" id="LWCI01000124">
    <property type="protein sequence ID" value="KZS60569.1"/>
    <property type="molecule type" value="Genomic_DNA"/>
</dbReference>
<dbReference type="PANTHER" id="PTHR47354:SF5">
    <property type="entry name" value="PROTEIN RFBI"/>
    <property type="match status" value="1"/>
</dbReference>
<dbReference type="PRINTS" id="PR00410">
    <property type="entry name" value="PHEHYDRXLASE"/>
</dbReference>
<evidence type="ECO:0000256" key="3">
    <source>
        <dbReference type="ARBA" id="ARBA00023014"/>
    </source>
</evidence>
<protein>
    <recommendedName>
        <fullName evidence="9">Ring-1,2-phenylacetyl-CoA epoxidase subunit PaaE</fullName>
    </recommendedName>
</protein>
<evidence type="ECO:0000313" key="8">
    <source>
        <dbReference type="Proteomes" id="UP000077342"/>
    </source>
</evidence>
<keyword evidence="8" id="KW-1185">Reference proteome</keyword>
<comment type="caution">
    <text evidence="7">The sequence shown here is derived from an EMBL/GenBank/DDBJ whole genome shotgun (WGS) entry which is preliminary data.</text>
</comment>
<evidence type="ECO:0008006" key="9">
    <source>
        <dbReference type="Google" id="ProtNLM"/>
    </source>
</evidence>
<feature type="domain" description="2Fe-2S ferredoxin-type" evidence="5">
    <location>
        <begin position="295"/>
        <end position="379"/>
    </location>
</feature>
<sequence>MLSLPTMPRSLAARVAQFHPKKSNPVVLPRPDGPSRRWGQSGTASARHSVRVVEVIRETDDAVTLVLEVTDGRPVEFRAGQYLTHCFAVDGVTVKRAYSISAAEGDRLACTVKVIDGGVVSGFVHRDVAAGYEYTVLGPSGDFVLPGIDENDTVPLAFLAAGSGITPVIGMIETALRQSPEREISLVYASRRQGEIIFARRLSALAANYPRLRVVHVLSQPASAWPGETGRLTGERAAALLAPSLDAQVFLCGPPELMDATTAALTSGAVDTDRIHRERFYAAPQHTRTLPTEPHDLEFRITGRTVTQQPGETILEAGLRSGVKLNFSCTVGGCAACKLKVISGAVTVDEPNCLSDRERSDGYILSCSAYAQESVVLDA</sequence>
<dbReference type="Gene3D" id="3.10.20.30">
    <property type="match status" value="1"/>
</dbReference>
<keyword evidence="2" id="KW-0479">Metal-binding</keyword>
<dbReference type="AlphaFoldDB" id="A0A163YM22"/>
<dbReference type="Pfam" id="PF00111">
    <property type="entry name" value="Fer2"/>
    <property type="match status" value="1"/>
</dbReference>
<dbReference type="Pfam" id="PF00175">
    <property type="entry name" value="NAD_binding_1"/>
    <property type="match status" value="1"/>
</dbReference>
<dbReference type="InterPro" id="IPR017938">
    <property type="entry name" value="Riboflavin_synthase-like_b-brl"/>
</dbReference>
<reference evidence="8" key="1">
    <citation type="submission" date="2016-04" db="EMBL/GenBank/DDBJ databases">
        <authorList>
            <person name="Strapagiel D."/>
            <person name="Borowka P."/>
            <person name="Marciniak B."/>
            <person name="Bakula Z."/>
            <person name="Van Ingen J."/>
            <person name="Safianowska A."/>
            <person name="Dziadek J."/>
            <person name="Jagielski T."/>
        </authorList>
    </citation>
    <scope>NUCLEOTIDE SEQUENCE [LARGE SCALE GENOMIC DNA]</scope>
    <source>
        <strain evidence="8">1010001458</strain>
    </source>
</reference>
<dbReference type="InterPro" id="IPR001433">
    <property type="entry name" value="OxRdtase_FAD/NAD-bd"/>
</dbReference>
<keyword evidence="2" id="KW-0408">Iron</keyword>
<evidence type="ECO:0000313" key="7">
    <source>
        <dbReference type="EMBL" id="KZS60569.1"/>
    </source>
</evidence>
<proteinExistence type="predicted"/>
<gene>
    <name evidence="7" type="ORF">A4G28_01665</name>
</gene>
<comment type="cofactor">
    <cofactor evidence="1">
        <name>FAD</name>
        <dbReference type="ChEBI" id="CHEBI:57692"/>
    </cofactor>
</comment>
<evidence type="ECO:0000256" key="2">
    <source>
        <dbReference type="ARBA" id="ARBA00022714"/>
    </source>
</evidence>
<dbReference type="InterPro" id="IPR008333">
    <property type="entry name" value="Cbr1-like_FAD-bd_dom"/>
</dbReference>
<dbReference type="InterPro" id="IPR001709">
    <property type="entry name" value="Flavoprot_Pyr_Nucl_cyt_Rdtase"/>
</dbReference>
<name>A0A163YM22_9MYCO</name>
<dbReference type="Proteomes" id="UP000077342">
    <property type="component" value="Unassembled WGS sequence"/>
</dbReference>
<dbReference type="InterPro" id="IPR036010">
    <property type="entry name" value="2Fe-2S_ferredoxin-like_sf"/>
</dbReference>
<dbReference type="SUPFAM" id="SSF63380">
    <property type="entry name" value="Riboflavin synthase domain-like"/>
    <property type="match status" value="1"/>
</dbReference>
<dbReference type="Pfam" id="PF00970">
    <property type="entry name" value="FAD_binding_6"/>
    <property type="match status" value="1"/>
</dbReference>
<dbReference type="PANTHER" id="PTHR47354">
    <property type="entry name" value="NADH OXIDOREDUCTASE HCR"/>
    <property type="match status" value="1"/>
</dbReference>
<dbReference type="InterPro" id="IPR017927">
    <property type="entry name" value="FAD-bd_FR_type"/>
</dbReference>
<evidence type="ECO:0000256" key="1">
    <source>
        <dbReference type="ARBA" id="ARBA00001974"/>
    </source>
</evidence>
<dbReference type="GO" id="GO:0051537">
    <property type="term" value="F:2 iron, 2 sulfur cluster binding"/>
    <property type="evidence" value="ECO:0007669"/>
    <property type="project" value="UniProtKB-KW"/>
</dbReference>
<keyword evidence="2" id="KW-0001">2Fe-2S</keyword>
<evidence type="ECO:0000259" key="6">
    <source>
        <dbReference type="PROSITE" id="PS51384"/>
    </source>
</evidence>
<dbReference type="Gene3D" id="2.40.30.10">
    <property type="entry name" value="Translation factors"/>
    <property type="match status" value="1"/>
</dbReference>
<dbReference type="SUPFAM" id="SSF54292">
    <property type="entry name" value="2Fe-2S ferredoxin-like"/>
    <property type="match status" value="1"/>
</dbReference>
<accession>A0A163YM22</accession>
<dbReference type="RefSeq" id="WP_075511726.1">
    <property type="nucleotide sequence ID" value="NZ_LWCI01000124.1"/>
</dbReference>
<organism evidence="7 8">
    <name type="scientific">Mycobacterium ostraviense</name>
    <dbReference type="NCBI Taxonomy" id="2738409"/>
    <lineage>
        <taxon>Bacteria</taxon>
        <taxon>Bacillati</taxon>
        <taxon>Actinomycetota</taxon>
        <taxon>Actinomycetes</taxon>
        <taxon>Mycobacteriales</taxon>
        <taxon>Mycobacteriaceae</taxon>
        <taxon>Mycobacterium</taxon>
    </lineage>
</organism>
<feature type="domain" description="FAD-binding FR-type" evidence="6">
    <location>
        <begin position="45"/>
        <end position="146"/>
    </location>
</feature>
<dbReference type="Gene3D" id="3.40.50.80">
    <property type="entry name" value="Nucleotide-binding domain of ferredoxin-NADP reductase (FNR) module"/>
    <property type="match status" value="1"/>
</dbReference>
<keyword evidence="3" id="KW-0411">Iron-sulfur</keyword>
<dbReference type="InterPro" id="IPR006058">
    <property type="entry name" value="2Fe2S_fd_BS"/>
</dbReference>
<dbReference type="PROSITE" id="PS51085">
    <property type="entry name" value="2FE2S_FER_2"/>
    <property type="match status" value="1"/>
</dbReference>
<feature type="region of interest" description="Disordered" evidence="4">
    <location>
        <begin position="22"/>
        <end position="43"/>
    </location>
</feature>
<dbReference type="PRINTS" id="PR00371">
    <property type="entry name" value="FPNCR"/>
</dbReference>
<dbReference type="CDD" id="cd06214">
    <property type="entry name" value="PA_degradation_oxidoreductase_like"/>
    <property type="match status" value="1"/>
</dbReference>
<dbReference type="PROSITE" id="PS00197">
    <property type="entry name" value="2FE2S_FER_1"/>
    <property type="match status" value="1"/>
</dbReference>
<dbReference type="PROSITE" id="PS51384">
    <property type="entry name" value="FAD_FR"/>
    <property type="match status" value="1"/>
</dbReference>
<dbReference type="SUPFAM" id="SSF52343">
    <property type="entry name" value="Ferredoxin reductase-like, C-terminal NADP-linked domain"/>
    <property type="match status" value="1"/>
</dbReference>
<evidence type="ECO:0000259" key="5">
    <source>
        <dbReference type="PROSITE" id="PS51085"/>
    </source>
</evidence>
<evidence type="ECO:0000256" key="4">
    <source>
        <dbReference type="SAM" id="MobiDB-lite"/>
    </source>
</evidence>
<dbReference type="InterPro" id="IPR012675">
    <property type="entry name" value="Beta-grasp_dom_sf"/>
</dbReference>